<reference evidence="3 4" key="1">
    <citation type="submission" date="2024-04" db="EMBL/GenBank/DDBJ databases">
        <title>Luteolibacter sp. isolated from soil.</title>
        <authorList>
            <person name="An J."/>
        </authorList>
    </citation>
    <scope>NUCLEOTIDE SEQUENCE [LARGE SCALE GENOMIC DNA]</scope>
    <source>
        <strain evidence="3 4">Y139</strain>
    </source>
</reference>
<name>A0ABU9AYY3_9BACT</name>
<evidence type="ECO:0000256" key="1">
    <source>
        <dbReference type="SAM" id="MobiDB-lite"/>
    </source>
</evidence>
<gene>
    <name evidence="3" type="ORF">WKV53_15095</name>
</gene>
<dbReference type="Proteomes" id="UP001371305">
    <property type="component" value="Unassembled WGS sequence"/>
</dbReference>
<keyword evidence="2" id="KW-0732">Signal</keyword>
<proteinExistence type="predicted"/>
<dbReference type="RefSeq" id="WP_341405597.1">
    <property type="nucleotide sequence ID" value="NZ_JBBUKT010000005.1"/>
</dbReference>
<feature type="region of interest" description="Disordered" evidence="1">
    <location>
        <begin position="407"/>
        <end position="427"/>
    </location>
</feature>
<feature type="signal peptide" evidence="2">
    <location>
        <begin position="1"/>
        <end position="25"/>
    </location>
</feature>
<dbReference type="EMBL" id="JBBUKT010000005">
    <property type="protein sequence ID" value="MEK7951840.1"/>
    <property type="molecule type" value="Genomic_DNA"/>
</dbReference>
<accession>A0ABU9AYY3</accession>
<organism evidence="3 4">
    <name type="scientific">Luteolibacter soli</name>
    <dbReference type="NCBI Taxonomy" id="3135280"/>
    <lineage>
        <taxon>Bacteria</taxon>
        <taxon>Pseudomonadati</taxon>
        <taxon>Verrucomicrobiota</taxon>
        <taxon>Verrucomicrobiia</taxon>
        <taxon>Verrucomicrobiales</taxon>
        <taxon>Verrucomicrobiaceae</taxon>
        <taxon>Luteolibacter</taxon>
    </lineage>
</organism>
<evidence type="ECO:0000313" key="3">
    <source>
        <dbReference type="EMBL" id="MEK7951840.1"/>
    </source>
</evidence>
<dbReference type="Pfam" id="PF16930">
    <property type="entry name" value="Porin_5"/>
    <property type="match status" value="1"/>
</dbReference>
<evidence type="ECO:0000313" key="4">
    <source>
        <dbReference type="Proteomes" id="UP001371305"/>
    </source>
</evidence>
<feature type="chain" id="PRO_5045334095" evidence="2">
    <location>
        <begin position="26"/>
        <end position="615"/>
    </location>
</feature>
<keyword evidence="4" id="KW-1185">Reference proteome</keyword>
<evidence type="ECO:0000256" key="2">
    <source>
        <dbReference type="SAM" id="SignalP"/>
    </source>
</evidence>
<feature type="region of interest" description="Disordered" evidence="1">
    <location>
        <begin position="29"/>
        <end position="56"/>
    </location>
</feature>
<comment type="caution">
    <text evidence="3">The sequence shown here is derived from an EMBL/GenBank/DDBJ whole genome shotgun (WGS) entry which is preliminary data.</text>
</comment>
<sequence length="615" mass="66310">MLRYDSHLPLSTLLALTLQAGLLHAQEAAPGGAVPEEPGSDLPALTEPQTTAPVDAANGPAAMMAGGGVSQNVTINLINRLVKRGVLSAEDAKDLVTMAQADAEAARLRDESMRVAIADASAPPVEQGDVGVSYVPEPVKQQMQTEIKAQLMAEAREREYSAKNPEPEWKKQWKVFGDLRTRYEGTYFGDSNDNTGAFPNFNAINTGAPFDVSGTQFSPQLNVDQDRDRFRFRFRAGAAIELEDGFSGGFRVATGESSSPVSPNQSFGASGGNFSKYALWLDRAFLSYNFGKQLDADVNIDIGRFDNPFFSSEVMWDDDIGMDGIAIRGSHQVNDTVKVFGSGGAFPIFNTDYNFATNNPAKFESTDKYLFAGQIGVNLKLKEDLTAKFAVAYYDFSGAEGEFSTPYTPLTSSDAGDTDGTRPSFAQKGNTYMPLRVIIPDASNGFGTTNQWQYFGLATPFKNVTMTGRLDYDGYEPIRLSAVGELIKNVAFDEGRLSAYGVNNRGPTGAGGNSAFEGGDSAWFLNLIAGSPSFDKRGDWNAFLGYRYVESDAVIDGFTDSDFGGGGTNMKGFTIGGNYALSPSVRLGARWMSANEIAGPTLQSDVLQFDINAKF</sequence>
<protein>
    <submittedName>
        <fullName evidence="3">Porin</fullName>
    </submittedName>
</protein>
<dbReference type="InterPro" id="IPR032638">
    <property type="entry name" value="Porin_5"/>
</dbReference>